<gene>
    <name evidence="7" type="ORF">DNU06_11590</name>
</gene>
<evidence type="ECO:0000256" key="3">
    <source>
        <dbReference type="ARBA" id="ARBA00023082"/>
    </source>
</evidence>
<dbReference type="InterPro" id="IPR036388">
    <property type="entry name" value="WH-like_DNA-bd_sf"/>
</dbReference>
<proteinExistence type="inferred from homology"/>
<organism evidence="7 8">
    <name type="scientific">Putridiphycobacter roseus</name>
    <dbReference type="NCBI Taxonomy" id="2219161"/>
    <lineage>
        <taxon>Bacteria</taxon>
        <taxon>Pseudomonadati</taxon>
        <taxon>Bacteroidota</taxon>
        <taxon>Flavobacteriia</taxon>
        <taxon>Flavobacteriales</taxon>
        <taxon>Crocinitomicaceae</taxon>
        <taxon>Putridiphycobacter</taxon>
    </lineage>
</organism>
<evidence type="ECO:0000256" key="1">
    <source>
        <dbReference type="ARBA" id="ARBA00010641"/>
    </source>
</evidence>
<comment type="similarity">
    <text evidence="1">Belongs to the sigma-70 factor family. ECF subfamily.</text>
</comment>
<comment type="caution">
    <text evidence="7">The sequence shown here is derived from an EMBL/GenBank/DDBJ whole genome shotgun (WGS) entry which is preliminary data.</text>
</comment>
<dbReference type="InterPro" id="IPR014284">
    <property type="entry name" value="RNA_pol_sigma-70_dom"/>
</dbReference>
<name>A0A2W1N023_9FLAO</name>
<dbReference type="SUPFAM" id="SSF88659">
    <property type="entry name" value="Sigma3 and sigma4 domains of RNA polymerase sigma factors"/>
    <property type="match status" value="1"/>
</dbReference>
<dbReference type="SUPFAM" id="SSF88946">
    <property type="entry name" value="Sigma2 domain of RNA polymerase sigma factors"/>
    <property type="match status" value="1"/>
</dbReference>
<keyword evidence="8" id="KW-1185">Reference proteome</keyword>
<dbReference type="NCBIfam" id="TIGR02937">
    <property type="entry name" value="sigma70-ECF"/>
    <property type="match status" value="1"/>
</dbReference>
<evidence type="ECO:0000313" key="7">
    <source>
        <dbReference type="EMBL" id="PZE16890.1"/>
    </source>
</evidence>
<keyword evidence="2" id="KW-0805">Transcription regulation</keyword>
<dbReference type="CDD" id="cd06171">
    <property type="entry name" value="Sigma70_r4"/>
    <property type="match status" value="1"/>
</dbReference>
<sequence length="191" mass="22464">MVDQALINLCKKNDRKAQEKLYEWCYVKLMPMCARYHRNEEDARHVLNISFVKICKNLDKLADNSPFEAWARRIVRNTIIDEFRKTKNYVKLIETKEFERELEVKSPLVENTVWSKLETDVLMGMLKKLPDVSRKVFNLYVIDGYTHKEIGNLLSISDGTSKWHLSNARKKLQIMVGALRDAENNRMWANG</sequence>
<accession>A0A2W1N023</accession>
<dbReference type="Pfam" id="PF04542">
    <property type="entry name" value="Sigma70_r2"/>
    <property type="match status" value="1"/>
</dbReference>
<dbReference type="Proteomes" id="UP000249248">
    <property type="component" value="Unassembled WGS sequence"/>
</dbReference>
<evidence type="ECO:0000256" key="2">
    <source>
        <dbReference type="ARBA" id="ARBA00023015"/>
    </source>
</evidence>
<reference evidence="7 8" key="1">
    <citation type="submission" date="2018-06" db="EMBL/GenBank/DDBJ databases">
        <title>The draft genome sequence of Crocinitomix sp. SM1701.</title>
        <authorList>
            <person name="Zhang X."/>
        </authorList>
    </citation>
    <scope>NUCLEOTIDE SEQUENCE [LARGE SCALE GENOMIC DNA]</scope>
    <source>
        <strain evidence="7 8">SM1701</strain>
    </source>
</reference>
<dbReference type="PANTHER" id="PTHR43133">
    <property type="entry name" value="RNA POLYMERASE ECF-TYPE SIGMA FACTO"/>
    <property type="match status" value="1"/>
</dbReference>
<dbReference type="AlphaFoldDB" id="A0A2W1N023"/>
<evidence type="ECO:0000259" key="6">
    <source>
        <dbReference type="Pfam" id="PF08281"/>
    </source>
</evidence>
<feature type="domain" description="RNA polymerase sigma-70 region 2" evidence="5">
    <location>
        <begin position="31"/>
        <end position="87"/>
    </location>
</feature>
<dbReference type="Pfam" id="PF08281">
    <property type="entry name" value="Sigma70_r4_2"/>
    <property type="match status" value="1"/>
</dbReference>
<keyword evidence="4" id="KW-0804">Transcription</keyword>
<dbReference type="GO" id="GO:0003677">
    <property type="term" value="F:DNA binding"/>
    <property type="evidence" value="ECO:0007669"/>
    <property type="project" value="InterPro"/>
</dbReference>
<dbReference type="Gene3D" id="1.10.10.10">
    <property type="entry name" value="Winged helix-like DNA-binding domain superfamily/Winged helix DNA-binding domain"/>
    <property type="match status" value="1"/>
</dbReference>
<dbReference type="GO" id="GO:0006352">
    <property type="term" value="P:DNA-templated transcription initiation"/>
    <property type="evidence" value="ECO:0007669"/>
    <property type="project" value="InterPro"/>
</dbReference>
<dbReference type="InterPro" id="IPR013325">
    <property type="entry name" value="RNA_pol_sigma_r2"/>
</dbReference>
<dbReference type="RefSeq" id="WP_111063499.1">
    <property type="nucleotide sequence ID" value="NZ_JBHUCU010000007.1"/>
</dbReference>
<evidence type="ECO:0000259" key="5">
    <source>
        <dbReference type="Pfam" id="PF04542"/>
    </source>
</evidence>
<dbReference type="GO" id="GO:0016987">
    <property type="term" value="F:sigma factor activity"/>
    <property type="evidence" value="ECO:0007669"/>
    <property type="project" value="UniProtKB-KW"/>
</dbReference>
<dbReference type="InterPro" id="IPR007627">
    <property type="entry name" value="RNA_pol_sigma70_r2"/>
</dbReference>
<dbReference type="InterPro" id="IPR013249">
    <property type="entry name" value="RNA_pol_sigma70_r4_t2"/>
</dbReference>
<evidence type="ECO:0000313" key="8">
    <source>
        <dbReference type="Proteomes" id="UP000249248"/>
    </source>
</evidence>
<dbReference type="OrthoDB" id="1056775at2"/>
<dbReference type="InterPro" id="IPR039425">
    <property type="entry name" value="RNA_pol_sigma-70-like"/>
</dbReference>
<dbReference type="PANTHER" id="PTHR43133:SF46">
    <property type="entry name" value="RNA POLYMERASE SIGMA-70 FACTOR ECF SUBFAMILY"/>
    <property type="match status" value="1"/>
</dbReference>
<evidence type="ECO:0000256" key="4">
    <source>
        <dbReference type="ARBA" id="ARBA00023163"/>
    </source>
</evidence>
<dbReference type="Gene3D" id="1.10.1740.10">
    <property type="match status" value="1"/>
</dbReference>
<protein>
    <submittedName>
        <fullName evidence="7">Sigma-70 family RNA polymerase sigma factor</fullName>
    </submittedName>
</protein>
<dbReference type="EMBL" id="QKSB01000006">
    <property type="protein sequence ID" value="PZE16890.1"/>
    <property type="molecule type" value="Genomic_DNA"/>
</dbReference>
<dbReference type="InterPro" id="IPR013324">
    <property type="entry name" value="RNA_pol_sigma_r3/r4-like"/>
</dbReference>
<feature type="domain" description="RNA polymerase sigma factor 70 region 4 type 2" evidence="6">
    <location>
        <begin position="122"/>
        <end position="172"/>
    </location>
</feature>
<keyword evidence="3" id="KW-0731">Sigma factor</keyword>